<evidence type="ECO:0008006" key="4">
    <source>
        <dbReference type="Google" id="ProtNLM"/>
    </source>
</evidence>
<name>A0A812D203_ACAPH</name>
<dbReference type="Pfam" id="PF05811">
    <property type="entry name" value="DUF842"/>
    <property type="match status" value="1"/>
</dbReference>
<gene>
    <name evidence="2" type="ORF">SPHA_46035</name>
</gene>
<dbReference type="OrthoDB" id="9975421at2759"/>
<proteinExistence type="inferred from homology"/>
<sequence length="163" mass="19035">MISQLDQEHLRKMQGEMYRCGAKCCDQQNLSMDEVHRCIDRCSEPVNRAQALIQNEIQMFQDRLQRCALACQDQVRDKMSPGATEADISRYRHELESCILRNVLRCCEMSFTGVAFKNTETFFLRCWRFHAWKPKTFLQPALPASYLMSSDSRLPSRVMAIPF</sequence>
<comment type="similarity">
    <text evidence="1">Belongs to the FAM136 family.</text>
</comment>
<dbReference type="InterPro" id="IPR008560">
    <property type="entry name" value="DUF842_euk"/>
</dbReference>
<keyword evidence="3" id="KW-1185">Reference proteome</keyword>
<dbReference type="EMBL" id="CAHIKZ030002407">
    <property type="protein sequence ID" value="CAE1286452.1"/>
    <property type="molecule type" value="Genomic_DNA"/>
</dbReference>
<dbReference type="GO" id="GO:0005737">
    <property type="term" value="C:cytoplasm"/>
    <property type="evidence" value="ECO:0007669"/>
    <property type="project" value="TreeGrafter"/>
</dbReference>
<dbReference type="PANTHER" id="PTHR21096:SF0">
    <property type="entry name" value="PROTEIN FAM136A"/>
    <property type="match status" value="1"/>
</dbReference>
<accession>A0A812D203</accession>
<comment type="caution">
    <text evidence="2">The sequence shown here is derived from an EMBL/GenBank/DDBJ whole genome shotgun (WGS) entry which is preliminary data.</text>
</comment>
<evidence type="ECO:0000256" key="1">
    <source>
        <dbReference type="ARBA" id="ARBA00009952"/>
    </source>
</evidence>
<dbReference type="Proteomes" id="UP000597762">
    <property type="component" value="Unassembled WGS sequence"/>
</dbReference>
<organism evidence="2 3">
    <name type="scientific">Acanthosepion pharaonis</name>
    <name type="common">Pharaoh cuttlefish</name>
    <name type="synonym">Sepia pharaonis</name>
    <dbReference type="NCBI Taxonomy" id="158019"/>
    <lineage>
        <taxon>Eukaryota</taxon>
        <taxon>Metazoa</taxon>
        <taxon>Spiralia</taxon>
        <taxon>Lophotrochozoa</taxon>
        <taxon>Mollusca</taxon>
        <taxon>Cephalopoda</taxon>
        <taxon>Coleoidea</taxon>
        <taxon>Decapodiformes</taxon>
        <taxon>Sepiida</taxon>
        <taxon>Sepiina</taxon>
        <taxon>Sepiidae</taxon>
        <taxon>Acanthosepion</taxon>
    </lineage>
</organism>
<evidence type="ECO:0000313" key="3">
    <source>
        <dbReference type="Proteomes" id="UP000597762"/>
    </source>
</evidence>
<reference evidence="2" key="1">
    <citation type="submission" date="2021-01" db="EMBL/GenBank/DDBJ databases">
        <authorList>
            <person name="Li R."/>
            <person name="Bekaert M."/>
        </authorList>
    </citation>
    <scope>NUCLEOTIDE SEQUENCE</scope>
    <source>
        <strain evidence="2">Farmed</strain>
    </source>
</reference>
<evidence type="ECO:0000313" key="2">
    <source>
        <dbReference type="EMBL" id="CAE1286452.1"/>
    </source>
</evidence>
<protein>
    <recommendedName>
        <fullName evidence="4">Protein FAM136A</fullName>
    </recommendedName>
</protein>
<dbReference type="AlphaFoldDB" id="A0A812D203"/>
<dbReference type="PANTHER" id="PTHR21096">
    <property type="entry name" value="PROTEIN FAM136A"/>
    <property type="match status" value="1"/>
</dbReference>